<evidence type="ECO:0000256" key="1">
    <source>
        <dbReference type="ARBA" id="ARBA00010587"/>
    </source>
</evidence>
<dbReference type="InterPro" id="IPR004090">
    <property type="entry name" value="Chemotax_Me-accpt_rcpt"/>
</dbReference>
<keyword evidence="3" id="KW-0408">Iron</keyword>
<dbReference type="CDD" id="cd06225">
    <property type="entry name" value="HAMP"/>
    <property type="match status" value="1"/>
</dbReference>
<name>A0A5C1QJU6_9SPIO</name>
<evidence type="ECO:0000256" key="3">
    <source>
        <dbReference type="ARBA" id="ARBA00023004"/>
    </source>
</evidence>
<dbReference type="SMART" id="SM00283">
    <property type="entry name" value="MA"/>
    <property type="match status" value="1"/>
</dbReference>
<dbReference type="Pfam" id="PF01814">
    <property type="entry name" value="Hemerythrin"/>
    <property type="match status" value="1"/>
</dbReference>
<keyword evidence="4 6" id="KW-0807">Transducer</keyword>
<dbReference type="SMART" id="SM00304">
    <property type="entry name" value="HAMP"/>
    <property type="match status" value="1"/>
</dbReference>
<feature type="transmembrane region" description="Helical" evidence="7">
    <location>
        <begin position="182"/>
        <end position="203"/>
    </location>
</feature>
<keyword evidence="11" id="KW-1185">Reference proteome</keyword>
<protein>
    <submittedName>
        <fullName evidence="10">Bacteriohemerythrin</fullName>
    </submittedName>
</protein>
<sequence>MKITIRTKLIAITIAISALLALLTTLMLMSSNNNSKILQQLTIAEDEKALVKEIEIEILNTWQFLTNASLTQDNTVIEDARKSEALAISYINELKALDPQYESAATVLQSSLKEFQNTGLSMIDAYGQSEELGEQLMTQFKNSADMMRSDLNKLSESILIRRETLLEQYSDGLKNSSNSLKFLAAISMLLILIFGSIFSIRLTRSIKSASDSMNTLATSQGDLTLHITSNSADEIGEMTGSFNAFIDKLRIALVNITEIIIKNDKLGGHLAQSSKDTATSVSSIVKSIHEMKDGSLRLDESILHASASIEEIMQSIKSLTQQVEQQFNAIELSSSATEEIMASVKNVANITENRLATMEGLVELIKNGGEKVSTTNNIIFAIQKNADDMMNMVDIINNISSQTNLLAMNASIEAAHAGEAGKGFAVVADEIRKLAEDTSSNAGMIADSLNSTTEKINQATSAGGDSEKALEVINQEVSTFSNALKEVSLSMNELSKASSEILGSVSTLMSTSEVVRTASAEMQVGSSETLSSILHIKEVSAAAVQNITRVAEVTDYLNNVSLQVSAFGNQNRYNNSLLLGEVSKFNTGIDPSELEKAEMSIGIDWSDLLSVGVNEMDDEHKELFNRINDLLKSLLGQGEDQNIADLVGRINEYIEFHFRDEEKMLESYNYPGLAEQKKLHAIYEHEFDMIEKQLRAGDFDAGLLIQIQDKIVNWLLNHIAKIDKKYGIFFEELKNK</sequence>
<evidence type="ECO:0000313" key="10">
    <source>
        <dbReference type="EMBL" id="QEN07861.1"/>
    </source>
</evidence>
<dbReference type="Proteomes" id="UP000324209">
    <property type="component" value="Chromosome"/>
</dbReference>
<proteinExistence type="inferred from homology"/>
<feature type="domain" description="HAMP" evidence="9">
    <location>
        <begin position="200"/>
        <end position="254"/>
    </location>
</feature>
<dbReference type="SUPFAM" id="SSF58104">
    <property type="entry name" value="Methyl-accepting chemotaxis protein (MCP) signaling domain"/>
    <property type="match status" value="1"/>
</dbReference>
<keyword evidence="7" id="KW-0472">Membrane</keyword>
<comment type="similarity">
    <text evidence="1">Belongs to the hemerythrin family.</text>
</comment>
<dbReference type="PANTHER" id="PTHR32089">
    <property type="entry name" value="METHYL-ACCEPTING CHEMOTAXIS PROTEIN MCPB"/>
    <property type="match status" value="1"/>
</dbReference>
<dbReference type="AlphaFoldDB" id="A0A5C1QJU6"/>
<dbReference type="PROSITE" id="PS50885">
    <property type="entry name" value="HAMP"/>
    <property type="match status" value="1"/>
</dbReference>
<comment type="similarity">
    <text evidence="5">Belongs to the methyl-accepting chemotaxis (MCP) protein family.</text>
</comment>
<evidence type="ECO:0000259" key="9">
    <source>
        <dbReference type="PROSITE" id="PS50885"/>
    </source>
</evidence>
<dbReference type="RefSeq" id="WP_149485941.1">
    <property type="nucleotide sequence ID" value="NZ_CP036150.1"/>
</dbReference>
<dbReference type="GO" id="GO:0006935">
    <property type="term" value="P:chemotaxis"/>
    <property type="evidence" value="ECO:0007669"/>
    <property type="project" value="InterPro"/>
</dbReference>
<keyword evidence="7" id="KW-1133">Transmembrane helix</keyword>
<organism evidence="10 11">
    <name type="scientific">Oceanispirochaeta crateris</name>
    <dbReference type="NCBI Taxonomy" id="2518645"/>
    <lineage>
        <taxon>Bacteria</taxon>
        <taxon>Pseudomonadati</taxon>
        <taxon>Spirochaetota</taxon>
        <taxon>Spirochaetia</taxon>
        <taxon>Spirochaetales</taxon>
        <taxon>Spirochaetaceae</taxon>
        <taxon>Oceanispirochaeta</taxon>
    </lineage>
</organism>
<evidence type="ECO:0000256" key="2">
    <source>
        <dbReference type="ARBA" id="ARBA00022723"/>
    </source>
</evidence>
<dbReference type="GO" id="GO:0007165">
    <property type="term" value="P:signal transduction"/>
    <property type="evidence" value="ECO:0007669"/>
    <property type="project" value="UniProtKB-KW"/>
</dbReference>
<keyword evidence="2" id="KW-0479">Metal-binding</keyword>
<evidence type="ECO:0000256" key="5">
    <source>
        <dbReference type="ARBA" id="ARBA00029447"/>
    </source>
</evidence>
<dbReference type="InterPro" id="IPR004089">
    <property type="entry name" value="MCPsignal_dom"/>
</dbReference>
<dbReference type="Gene3D" id="6.10.340.10">
    <property type="match status" value="1"/>
</dbReference>
<dbReference type="GO" id="GO:0046872">
    <property type="term" value="F:metal ion binding"/>
    <property type="evidence" value="ECO:0007669"/>
    <property type="project" value="UniProtKB-KW"/>
</dbReference>
<dbReference type="NCBIfam" id="TIGR02481">
    <property type="entry name" value="hemeryth_dom"/>
    <property type="match status" value="1"/>
</dbReference>
<keyword evidence="7" id="KW-0812">Transmembrane</keyword>
<dbReference type="OrthoDB" id="319733at2"/>
<dbReference type="Pfam" id="PF00672">
    <property type="entry name" value="HAMP"/>
    <property type="match status" value="1"/>
</dbReference>
<dbReference type="InterPro" id="IPR003660">
    <property type="entry name" value="HAMP_dom"/>
</dbReference>
<accession>A0A5C1QJU6</accession>
<dbReference type="SUPFAM" id="SSF47188">
    <property type="entry name" value="Hemerythrin-like"/>
    <property type="match status" value="1"/>
</dbReference>
<evidence type="ECO:0000256" key="7">
    <source>
        <dbReference type="SAM" id="Phobius"/>
    </source>
</evidence>
<reference evidence="10 11" key="1">
    <citation type="submission" date="2019-02" db="EMBL/GenBank/DDBJ databases">
        <title>Complete Genome Sequence and Methylome Analysis of free living Spirochaetas.</title>
        <authorList>
            <person name="Fomenkov A."/>
            <person name="Dubinina G."/>
            <person name="Leshcheva N."/>
            <person name="Mikheeva N."/>
            <person name="Grabovich M."/>
            <person name="Vincze T."/>
            <person name="Roberts R.J."/>
        </authorList>
    </citation>
    <scope>NUCLEOTIDE SEQUENCE [LARGE SCALE GENOMIC DNA]</scope>
    <source>
        <strain evidence="10 11">K2</strain>
    </source>
</reference>
<dbReference type="Gene3D" id="1.20.120.50">
    <property type="entry name" value="Hemerythrin-like"/>
    <property type="match status" value="1"/>
</dbReference>
<dbReference type="InterPro" id="IPR035938">
    <property type="entry name" value="Hemerythrin-like_sf"/>
</dbReference>
<dbReference type="InterPro" id="IPR012827">
    <property type="entry name" value="Hemerythrin_metal-bd"/>
</dbReference>
<dbReference type="PANTHER" id="PTHR32089:SF112">
    <property type="entry name" value="LYSOZYME-LIKE PROTEIN-RELATED"/>
    <property type="match status" value="1"/>
</dbReference>
<dbReference type="Gene3D" id="1.10.287.950">
    <property type="entry name" value="Methyl-accepting chemotaxis protein"/>
    <property type="match status" value="1"/>
</dbReference>
<dbReference type="Pfam" id="PF00015">
    <property type="entry name" value="MCPsignal"/>
    <property type="match status" value="1"/>
</dbReference>
<dbReference type="PROSITE" id="PS50111">
    <property type="entry name" value="CHEMOTAXIS_TRANSDUC_2"/>
    <property type="match status" value="1"/>
</dbReference>
<gene>
    <name evidence="10" type="ORF">EXM22_07610</name>
</gene>
<dbReference type="PRINTS" id="PR00260">
    <property type="entry name" value="CHEMTRNSDUCR"/>
</dbReference>
<dbReference type="GO" id="GO:0004888">
    <property type="term" value="F:transmembrane signaling receptor activity"/>
    <property type="evidence" value="ECO:0007669"/>
    <property type="project" value="InterPro"/>
</dbReference>
<evidence type="ECO:0000256" key="4">
    <source>
        <dbReference type="ARBA" id="ARBA00023224"/>
    </source>
</evidence>
<evidence type="ECO:0000256" key="6">
    <source>
        <dbReference type="PROSITE-ProRule" id="PRU00284"/>
    </source>
</evidence>
<feature type="transmembrane region" description="Helical" evidence="7">
    <location>
        <begin position="9"/>
        <end position="29"/>
    </location>
</feature>
<evidence type="ECO:0000313" key="11">
    <source>
        <dbReference type="Proteomes" id="UP000324209"/>
    </source>
</evidence>
<dbReference type="NCBIfam" id="NF033749">
    <property type="entry name" value="bact_hemeryth"/>
    <property type="match status" value="1"/>
</dbReference>
<dbReference type="EMBL" id="CP036150">
    <property type="protein sequence ID" value="QEN07861.1"/>
    <property type="molecule type" value="Genomic_DNA"/>
</dbReference>
<evidence type="ECO:0000259" key="8">
    <source>
        <dbReference type="PROSITE" id="PS50111"/>
    </source>
</evidence>
<dbReference type="GO" id="GO:0016020">
    <property type="term" value="C:membrane"/>
    <property type="evidence" value="ECO:0007669"/>
    <property type="project" value="InterPro"/>
</dbReference>
<dbReference type="CDD" id="cd12107">
    <property type="entry name" value="Hemerythrin"/>
    <property type="match status" value="1"/>
</dbReference>
<feature type="domain" description="Methyl-accepting transducer" evidence="8">
    <location>
        <begin position="301"/>
        <end position="523"/>
    </location>
</feature>
<dbReference type="KEGG" id="ock:EXM22_07610"/>
<dbReference type="InterPro" id="IPR012312">
    <property type="entry name" value="Hemerythrin-like"/>
</dbReference>